<dbReference type="PANTHER" id="PTHR40606">
    <property type="match status" value="1"/>
</dbReference>
<proteinExistence type="inferred from homology"/>
<dbReference type="EMBL" id="JRUQ01000059">
    <property type="protein sequence ID" value="KGT88848.1"/>
    <property type="molecule type" value="Genomic_DNA"/>
</dbReference>
<organism evidence="3 4">
    <name type="scientific">Erwinia typographi</name>
    <dbReference type="NCBI Taxonomy" id="371042"/>
    <lineage>
        <taxon>Bacteria</taxon>
        <taxon>Pseudomonadati</taxon>
        <taxon>Pseudomonadota</taxon>
        <taxon>Gammaproteobacteria</taxon>
        <taxon>Enterobacterales</taxon>
        <taxon>Erwiniaceae</taxon>
        <taxon>Erwinia</taxon>
    </lineage>
</organism>
<accession>A0A0A3ZT42</accession>
<name>A0A0A3ZT42_9GAMM</name>
<protein>
    <recommendedName>
        <fullName evidence="2">DUF1508 domain-containing protein</fullName>
    </recommendedName>
</protein>
<dbReference type="AlphaFoldDB" id="A0A0A3ZT42"/>
<dbReference type="eggNOG" id="COG3422">
    <property type="taxonomic scope" value="Bacteria"/>
</dbReference>
<sequence length="113" mass="12229">MSAKYEIYSGKNGQFYFRLKAGNGEIILGSEGYVSKSGAENGIASVKKNAGEDAHYDRLTAKDGSPYFNLKAANHQVIGHSEMYSSTQARDKGIESVRKNGPVAEVHDLTNDA</sequence>
<comment type="similarity">
    <text evidence="1">Belongs to the UPF0339 family. Duplicated subfamily.</text>
</comment>
<dbReference type="Gene3D" id="2.30.29.80">
    <property type="match status" value="1"/>
</dbReference>
<feature type="domain" description="DUF1508" evidence="2">
    <location>
        <begin position="11"/>
        <end position="57"/>
    </location>
</feature>
<dbReference type="InterPro" id="IPR051141">
    <property type="entry name" value="UPF0339_domain"/>
</dbReference>
<dbReference type="RefSeq" id="WP_034897049.1">
    <property type="nucleotide sequence ID" value="NZ_JRUQ01000059.1"/>
</dbReference>
<dbReference type="OrthoDB" id="9802792at2"/>
<dbReference type="SUPFAM" id="SSF160113">
    <property type="entry name" value="YegP-like"/>
    <property type="match status" value="2"/>
</dbReference>
<keyword evidence="4" id="KW-1185">Reference proteome</keyword>
<comment type="caution">
    <text evidence="3">The sequence shown here is derived from an EMBL/GenBank/DDBJ whole genome shotgun (WGS) entry which is preliminary data.</text>
</comment>
<dbReference type="InterPro" id="IPR036913">
    <property type="entry name" value="YegP-like_sf"/>
</dbReference>
<evidence type="ECO:0000256" key="1">
    <source>
        <dbReference type="ARBA" id="ARBA00007576"/>
    </source>
</evidence>
<evidence type="ECO:0000313" key="3">
    <source>
        <dbReference type="EMBL" id="KGT88848.1"/>
    </source>
</evidence>
<evidence type="ECO:0000259" key="2">
    <source>
        <dbReference type="Pfam" id="PF07411"/>
    </source>
</evidence>
<feature type="domain" description="DUF1508" evidence="2">
    <location>
        <begin position="61"/>
        <end position="108"/>
    </location>
</feature>
<dbReference type="PANTHER" id="PTHR40606:SF1">
    <property type="entry name" value="UPF0339 PROTEIN YEGP"/>
    <property type="match status" value="1"/>
</dbReference>
<dbReference type="Pfam" id="PF07411">
    <property type="entry name" value="DUF1508"/>
    <property type="match status" value="2"/>
</dbReference>
<dbReference type="InterPro" id="IPR010879">
    <property type="entry name" value="DUF1508"/>
</dbReference>
<gene>
    <name evidence="3" type="ORF">NG99_20455</name>
</gene>
<dbReference type="Proteomes" id="UP000030351">
    <property type="component" value="Unassembled WGS sequence"/>
</dbReference>
<dbReference type="STRING" id="371042.NG99_20455"/>
<reference evidence="3 4" key="1">
    <citation type="submission" date="2014-10" db="EMBL/GenBank/DDBJ databases">
        <title>Genome sequence of Erwinia typographi M043b.</title>
        <authorList>
            <person name="Chan K.-G."/>
            <person name="Tan W.-S."/>
        </authorList>
    </citation>
    <scope>NUCLEOTIDE SEQUENCE [LARGE SCALE GENOMIC DNA]</scope>
    <source>
        <strain evidence="3 4">M043b</strain>
    </source>
</reference>
<evidence type="ECO:0000313" key="4">
    <source>
        <dbReference type="Proteomes" id="UP000030351"/>
    </source>
</evidence>